<dbReference type="Pfam" id="PF01370">
    <property type="entry name" value="Epimerase"/>
    <property type="match status" value="1"/>
</dbReference>
<dbReference type="Gene3D" id="3.40.50.720">
    <property type="entry name" value="NAD(P)-binding Rossmann-like Domain"/>
    <property type="match status" value="1"/>
</dbReference>
<evidence type="ECO:0000259" key="2">
    <source>
        <dbReference type="Pfam" id="PF14667"/>
    </source>
</evidence>
<dbReference type="EMBL" id="JAFFJS010000003">
    <property type="protein sequence ID" value="MBM9433406.1"/>
    <property type="molecule type" value="Genomic_DNA"/>
</dbReference>
<comment type="caution">
    <text evidence="3">The sequence shown here is derived from an EMBL/GenBank/DDBJ whole genome shotgun (WGS) entry which is preliminary data.</text>
</comment>
<dbReference type="InterPro" id="IPR011051">
    <property type="entry name" value="RmlC_Cupin_sf"/>
</dbReference>
<feature type="domain" description="Capsular polysaccharide assembling protein CapF C-terminal" evidence="2">
    <location>
        <begin position="261"/>
        <end position="372"/>
    </location>
</feature>
<dbReference type="Proteomes" id="UP000705983">
    <property type="component" value="Unassembled WGS sequence"/>
</dbReference>
<dbReference type="SUPFAM" id="SSF51182">
    <property type="entry name" value="RmlC-like cupins"/>
    <property type="match status" value="1"/>
</dbReference>
<dbReference type="InterPro" id="IPR014710">
    <property type="entry name" value="RmlC-like_jellyroll"/>
</dbReference>
<dbReference type="InterPro" id="IPR029303">
    <property type="entry name" value="CapF_C"/>
</dbReference>
<dbReference type="SUPFAM" id="SSF51735">
    <property type="entry name" value="NAD(P)-binding Rossmann-fold domains"/>
    <property type="match status" value="1"/>
</dbReference>
<evidence type="ECO:0000313" key="3">
    <source>
        <dbReference type="EMBL" id="MBM9433406.1"/>
    </source>
</evidence>
<accession>A0ABS2TIP3</accession>
<keyword evidence="4" id="KW-1185">Reference proteome</keyword>
<reference evidence="4" key="1">
    <citation type="submission" date="2021-02" db="EMBL/GenBank/DDBJ databases">
        <title>Leucobacter sp. CX169.</title>
        <authorList>
            <person name="Cheng Y."/>
        </authorList>
    </citation>
    <scope>NUCLEOTIDE SEQUENCE [LARGE SCALE GENOMIC DNA]</scope>
    <source>
        <strain evidence="4">JY899</strain>
    </source>
</reference>
<dbReference type="RefSeq" id="WP_187996698.1">
    <property type="nucleotide sequence ID" value="NZ_JACEXG010000003.1"/>
</dbReference>
<organism evidence="3 4">
    <name type="scientific">Flaviflexus equikiangi</name>
    <dbReference type="NCBI Taxonomy" id="2758573"/>
    <lineage>
        <taxon>Bacteria</taxon>
        <taxon>Bacillati</taxon>
        <taxon>Actinomycetota</taxon>
        <taxon>Actinomycetes</taxon>
        <taxon>Actinomycetales</taxon>
        <taxon>Actinomycetaceae</taxon>
        <taxon>Flaviflexus</taxon>
    </lineage>
</organism>
<dbReference type="InterPro" id="IPR001509">
    <property type="entry name" value="Epimerase_deHydtase"/>
</dbReference>
<feature type="domain" description="NAD-dependent epimerase/dehydratase" evidence="1">
    <location>
        <begin position="110"/>
        <end position="178"/>
    </location>
</feature>
<sequence length="376" mass="40990">MRDSANQTRSDDSTTTVLTGADGFLGWHTRAALHAAGSDALRVRVGSNFDAHTTAEALEGSARLIHIAGVNRGSESEVADGNILFANQISQTLRQLNSPPPSIVFANSTQAGNGTVYGESKARAADILHSTAADLGLEFTDVRLPNLFGEHGKPFYNAVTSTFCQLLVDGEMPQVLDDKELTLLHAQNAADLLTGSAGLDLASNLAKRILVSELLQCLKDIADIYSNGEIPDVSDPFVRDLFNTYRSYVPNGARAFTHVLNSDSRGTFVETMRSHGGQSQSSFSTTAPDVTRGQHFHRRKIERFTVIEGEAVIAMRKLFSDEVIEFKVSGDQPTSIDMPTLWPHKIVNIGKKTLLTSFWIDELFDPTQPDTVRENV</sequence>
<evidence type="ECO:0000259" key="1">
    <source>
        <dbReference type="Pfam" id="PF01370"/>
    </source>
</evidence>
<protein>
    <submittedName>
        <fullName evidence="3">NAD-dependent epimerase/dehydratase family protein</fullName>
    </submittedName>
</protein>
<proteinExistence type="predicted"/>
<name>A0ABS2TIP3_9ACTO</name>
<dbReference type="InterPro" id="IPR036291">
    <property type="entry name" value="NAD(P)-bd_dom_sf"/>
</dbReference>
<evidence type="ECO:0000313" key="4">
    <source>
        <dbReference type="Proteomes" id="UP000705983"/>
    </source>
</evidence>
<gene>
    <name evidence="3" type="ORF">JVW63_06825</name>
</gene>
<dbReference type="Gene3D" id="2.60.120.10">
    <property type="entry name" value="Jelly Rolls"/>
    <property type="match status" value="1"/>
</dbReference>
<dbReference type="Pfam" id="PF14667">
    <property type="entry name" value="Polysacc_synt_C"/>
    <property type="match status" value="1"/>
</dbReference>